<dbReference type="PROSITE" id="PS51340">
    <property type="entry name" value="MOSC"/>
    <property type="match status" value="1"/>
</dbReference>
<dbReference type="Proteomes" id="UP000073601">
    <property type="component" value="Unassembled WGS sequence"/>
</dbReference>
<dbReference type="GO" id="GO:0030151">
    <property type="term" value="F:molybdenum ion binding"/>
    <property type="evidence" value="ECO:0007669"/>
    <property type="project" value="InterPro"/>
</dbReference>
<sequence length="228" mass="25763">MQKMYPINKVFTGKVKSQFGMMTAMGKQPVEGEIFLSALGLQGDECESDKHHGGVERALHQYPSEHYDFWHVKFGNTADWQPAGMGENISTEGMTENDVCVGDKYQWGNAVIQVSQPRSPCYKLNKRWGVETFSEVMQETAKCGWLYRVITPGFVSAAEPLILIERTENALTIKQTCDYYFGDPLNPEGLRLIAAQEGLSASWTRTVNKRIETQQVENWTPRLKGIFA</sequence>
<dbReference type="Pfam" id="PF03475">
    <property type="entry name" value="YiiM_3-alpha"/>
    <property type="match status" value="1"/>
</dbReference>
<gene>
    <name evidence="2" type="ORF">GMA8713_03653</name>
</gene>
<proteinExistence type="predicted"/>
<dbReference type="RefSeq" id="WP_084387775.1">
    <property type="nucleotide sequence ID" value="NZ_CAWRCI010000039.1"/>
</dbReference>
<dbReference type="PANTHER" id="PTHR30212">
    <property type="entry name" value="PROTEIN YIIM"/>
    <property type="match status" value="1"/>
</dbReference>
<evidence type="ECO:0000313" key="2">
    <source>
        <dbReference type="EMBL" id="CZF85611.1"/>
    </source>
</evidence>
<dbReference type="AlphaFoldDB" id="A0A128FH83"/>
<dbReference type="InterPro" id="IPR005163">
    <property type="entry name" value="Tri_helical_YiiM-like"/>
</dbReference>
<dbReference type="Gene3D" id="2.40.33.20">
    <property type="entry name" value="PK beta-barrel domain-like"/>
    <property type="match status" value="1"/>
</dbReference>
<dbReference type="InterPro" id="IPR052353">
    <property type="entry name" value="Benzoxazolinone_Detox_Enz"/>
</dbReference>
<dbReference type="GO" id="GO:0030170">
    <property type="term" value="F:pyridoxal phosphate binding"/>
    <property type="evidence" value="ECO:0007669"/>
    <property type="project" value="InterPro"/>
</dbReference>
<protein>
    <submittedName>
        <fullName evidence="2">6-N-hydroxylaminopurine resistance protein</fullName>
    </submittedName>
</protein>
<accession>A0A128FH83</accession>
<dbReference type="PANTHER" id="PTHR30212:SF2">
    <property type="entry name" value="PROTEIN YIIM"/>
    <property type="match status" value="1"/>
</dbReference>
<dbReference type="Pfam" id="PF03473">
    <property type="entry name" value="MOSC"/>
    <property type="match status" value="1"/>
</dbReference>
<organism evidence="2 3">
    <name type="scientific">Grimontia marina</name>
    <dbReference type="NCBI Taxonomy" id="646534"/>
    <lineage>
        <taxon>Bacteria</taxon>
        <taxon>Pseudomonadati</taxon>
        <taxon>Pseudomonadota</taxon>
        <taxon>Gammaproteobacteria</taxon>
        <taxon>Vibrionales</taxon>
        <taxon>Vibrionaceae</taxon>
        <taxon>Grimontia</taxon>
    </lineage>
</organism>
<evidence type="ECO:0000259" key="1">
    <source>
        <dbReference type="PROSITE" id="PS51340"/>
    </source>
</evidence>
<keyword evidence="3" id="KW-1185">Reference proteome</keyword>
<dbReference type="InterPro" id="IPR005302">
    <property type="entry name" value="MoCF_Sase_C"/>
</dbReference>
<reference evidence="3" key="1">
    <citation type="submission" date="2016-02" db="EMBL/GenBank/DDBJ databases">
        <authorList>
            <person name="Rodrigo-Torres Lidia"/>
            <person name="Arahal R.David."/>
        </authorList>
    </citation>
    <scope>NUCLEOTIDE SEQUENCE [LARGE SCALE GENOMIC DNA]</scope>
    <source>
        <strain evidence="3">CECT 8713</strain>
    </source>
</reference>
<feature type="domain" description="MOSC" evidence="1">
    <location>
        <begin position="28"/>
        <end position="164"/>
    </location>
</feature>
<dbReference type="SUPFAM" id="SSF50800">
    <property type="entry name" value="PK beta-barrel domain-like"/>
    <property type="match status" value="1"/>
</dbReference>
<name>A0A128FH83_9GAMM</name>
<dbReference type="EMBL" id="FIZY01000039">
    <property type="protein sequence ID" value="CZF85611.1"/>
    <property type="molecule type" value="Genomic_DNA"/>
</dbReference>
<evidence type="ECO:0000313" key="3">
    <source>
        <dbReference type="Proteomes" id="UP000073601"/>
    </source>
</evidence>
<dbReference type="GO" id="GO:0003824">
    <property type="term" value="F:catalytic activity"/>
    <property type="evidence" value="ECO:0007669"/>
    <property type="project" value="InterPro"/>
</dbReference>
<dbReference type="InterPro" id="IPR011037">
    <property type="entry name" value="Pyrv_Knase-like_insert_dom_sf"/>
</dbReference>
<dbReference type="OrthoDB" id="9786134at2"/>